<keyword evidence="7" id="KW-1185">Reference proteome</keyword>
<dbReference type="STRING" id="92696.A0A4R0RZT7"/>
<keyword evidence="2 4" id="KW-0863">Zinc-finger</keyword>
<evidence type="ECO:0000259" key="5">
    <source>
        <dbReference type="PROSITE" id="PS50865"/>
    </source>
</evidence>
<sequence>MRLQHVFVPVPDVTGQRWPENMREYGALRMTCCLPHQEMENMAAHIPKFLAQLNARSGEQVLASAALGNTADCIEAGLRSWSGCTLPQDLARAMKWWSKLVIPSEMPPGLSVSRQVRARAFSCLAYAQWELRDFVSNGHTMTQFVDYFYTAAMMANEAASLGLVSSAVLQPGLVLHKQLKSGHFDVLEPPSLRFNALEFLWEAVEKQNKEAEKNEQKRDEKAANAPDQYFCAAEGCGIRATRKSGLLRCAGKCLSGVKPSYCSKDCQKADWKRHKPACTGQVPEPGPASSVDLAVVSSGVTEVRSAIRHDGREVSVTLPMSDPQGKAVEFSSTTLDPLILKEIRDRMEHMPSVEEREALLRTFVTQSDSLQRF</sequence>
<dbReference type="Proteomes" id="UP000292702">
    <property type="component" value="Unassembled WGS sequence"/>
</dbReference>
<proteinExistence type="predicted"/>
<protein>
    <recommendedName>
        <fullName evidence="5">MYND-type domain-containing protein</fullName>
    </recommendedName>
</protein>
<dbReference type="Pfam" id="PF01753">
    <property type="entry name" value="zf-MYND"/>
    <property type="match status" value="1"/>
</dbReference>
<evidence type="ECO:0000256" key="2">
    <source>
        <dbReference type="ARBA" id="ARBA00022771"/>
    </source>
</evidence>
<dbReference type="PROSITE" id="PS50865">
    <property type="entry name" value="ZF_MYND_2"/>
    <property type="match status" value="1"/>
</dbReference>
<name>A0A4R0RZT7_9APHY</name>
<evidence type="ECO:0000313" key="7">
    <source>
        <dbReference type="Proteomes" id="UP000292702"/>
    </source>
</evidence>
<dbReference type="SUPFAM" id="SSF144232">
    <property type="entry name" value="HIT/MYND zinc finger-like"/>
    <property type="match status" value="1"/>
</dbReference>
<evidence type="ECO:0000256" key="1">
    <source>
        <dbReference type="ARBA" id="ARBA00022723"/>
    </source>
</evidence>
<dbReference type="InterPro" id="IPR002893">
    <property type="entry name" value="Znf_MYND"/>
</dbReference>
<keyword evidence="1" id="KW-0479">Metal-binding</keyword>
<feature type="domain" description="MYND-type" evidence="5">
    <location>
        <begin position="233"/>
        <end position="278"/>
    </location>
</feature>
<evidence type="ECO:0000313" key="6">
    <source>
        <dbReference type="EMBL" id="TCD68864.1"/>
    </source>
</evidence>
<dbReference type="GO" id="GO:0008270">
    <property type="term" value="F:zinc ion binding"/>
    <property type="evidence" value="ECO:0007669"/>
    <property type="project" value="UniProtKB-KW"/>
</dbReference>
<gene>
    <name evidence="6" type="ORF">EIP91_009578</name>
</gene>
<dbReference type="OrthoDB" id="432970at2759"/>
<evidence type="ECO:0000256" key="4">
    <source>
        <dbReference type="PROSITE-ProRule" id="PRU00134"/>
    </source>
</evidence>
<reference evidence="6 7" key="1">
    <citation type="submission" date="2018-11" db="EMBL/GenBank/DDBJ databases">
        <title>Genome assembly of Steccherinum ochraceum LE-BIN_3174, the white-rot fungus of the Steccherinaceae family (The Residual Polyporoid clade, Polyporales, Basidiomycota).</title>
        <authorList>
            <person name="Fedorova T.V."/>
            <person name="Glazunova O.A."/>
            <person name="Landesman E.O."/>
            <person name="Moiseenko K.V."/>
            <person name="Psurtseva N.V."/>
            <person name="Savinova O.S."/>
            <person name="Shakhova N.V."/>
            <person name="Tyazhelova T.V."/>
            <person name="Vasina D.V."/>
        </authorList>
    </citation>
    <scope>NUCLEOTIDE SEQUENCE [LARGE SCALE GENOMIC DNA]</scope>
    <source>
        <strain evidence="6 7">LE-BIN_3174</strain>
    </source>
</reference>
<dbReference type="Gene3D" id="6.10.140.2220">
    <property type="match status" value="1"/>
</dbReference>
<accession>A0A4R0RZT7</accession>
<keyword evidence="3" id="KW-0862">Zinc</keyword>
<comment type="caution">
    <text evidence="6">The sequence shown here is derived from an EMBL/GenBank/DDBJ whole genome shotgun (WGS) entry which is preliminary data.</text>
</comment>
<dbReference type="AlphaFoldDB" id="A0A4R0RZT7"/>
<dbReference type="EMBL" id="RWJN01000055">
    <property type="protein sequence ID" value="TCD68864.1"/>
    <property type="molecule type" value="Genomic_DNA"/>
</dbReference>
<organism evidence="6 7">
    <name type="scientific">Steccherinum ochraceum</name>
    <dbReference type="NCBI Taxonomy" id="92696"/>
    <lineage>
        <taxon>Eukaryota</taxon>
        <taxon>Fungi</taxon>
        <taxon>Dikarya</taxon>
        <taxon>Basidiomycota</taxon>
        <taxon>Agaricomycotina</taxon>
        <taxon>Agaricomycetes</taxon>
        <taxon>Polyporales</taxon>
        <taxon>Steccherinaceae</taxon>
        <taxon>Steccherinum</taxon>
    </lineage>
</organism>
<evidence type="ECO:0000256" key="3">
    <source>
        <dbReference type="ARBA" id="ARBA00022833"/>
    </source>
</evidence>